<reference evidence="1" key="1">
    <citation type="submission" date="2023-03" db="EMBL/GenBank/DDBJ databases">
        <title>Massive genome expansion in bonnet fungi (Mycena s.s.) driven by repeated elements and novel gene families across ecological guilds.</title>
        <authorList>
            <consortium name="Lawrence Berkeley National Laboratory"/>
            <person name="Harder C.B."/>
            <person name="Miyauchi S."/>
            <person name="Viragh M."/>
            <person name="Kuo A."/>
            <person name="Thoen E."/>
            <person name="Andreopoulos B."/>
            <person name="Lu D."/>
            <person name="Skrede I."/>
            <person name="Drula E."/>
            <person name="Henrissat B."/>
            <person name="Morin E."/>
            <person name="Kohler A."/>
            <person name="Barry K."/>
            <person name="LaButti K."/>
            <person name="Morin E."/>
            <person name="Salamov A."/>
            <person name="Lipzen A."/>
            <person name="Mereny Z."/>
            <person name="Hegedus B."/>
            <person name="Baldrian P."/>
            <person name="Stursova M."/>
            <person name="Weitz H."/>
            <person name="Taylor A."/>
            <person name="Grigoriev I.V."/>
            <person name="Nagy L.G."/>
            <person name="Martin F."/>
            <person name="Kauserud H."/>
        </authorList>
    </citation>
    <scope>NUCLEOTIDE SEQUENCE</scope>
    <source>
        <strain evidence="1">CBHHK002</strain>
    </source>
</reference>
<gene>
    <name evidence="1" type="ORF">DFH08DRAFT_799873</name>
</gene>
<name>A0AAD7F3G0_9AGAR</name>
<dbReference type="Proteomes" id="UP001218218">
    <property type="component" value="Unassembled WGS sequence"/>
</dbReference>
<organism evidence="1 2">
    <name type="scientific">Mycena albidolilacea</name>
    <dbReference type="NCBI Taxonomy" id="1033008"/>
    <lineage>
        <taxon>Eukaryota</taxon>
        <taxon>Fungi</taxon>
        <taxon>Dikarya</taxon>
        <taxon>Basidiomycota</taxon>
        <taxon>Agaricomycotina</taxon>
        <taxon>Agaricomycetes</taxon>
        <taxon>Agaricomycetidae</taxon>
        <taxon>Agaricales</taxon>
        <taxon>Marasmiineae</taxon>
        <taxon>Mycenaceae</taxon>
        <taxon>Mycena</taxon>
    </lineage>
</organism>
<proteinExistence type="predicted"/>
<protein>
    <submittedName>
        <fullName evidence="1">Uncharacterized protein</fullName>
    </submittedName>
</protein>
<dbReference type="EMBL" id="JARIHO010000004">
    <property type="protein sequence ID" value="KAJ7362849.1"/>
    <property type="molecule type" value="Genomic_DNA"/>
</dbReference>
<evidence type="ECO:0000313" key="2">
    <source>
        <dbReference type="Proteomes" id="UP001218218"/>
    </source>
</evidence>
<evidence type="ECO:0000313" key="1">
    <source>
        <dbReference type="EMBL" id="KAJ7362849.1"/>
    </source>
</evidence>
<accession>A0AAD7F3G0</accession>
<keyword evidence="2" id="KW-1185">Reference proteome</keyword>
<dbReference type="AlphaFoldDB" id="A0AAD7F3G0"/>
<sequence>MRRVGSRLVLAGQNIHKTVPINKSTFWALNNFALKSRPPQSIQRALSLSVFAHLNRAQMPAVRRNRRLQDVVRTSLINPGAVALLPDPYPSDGAGINYLITRDLVTEIIVHEQGLLDDQGLLSRREIKLGESQDFDQRLPGYRACQQMYRHERKVVYTTPERKLTEHLVQDETRFARRPRTVCSYHKRHTEWVDYLSVGGEQGMHDEFLCWIALRGLTTTIKYIC</sequence>
<comment type="caution">
    <text evidence="1">The sequence shown here is derived from an EMBL/GenBank/DDBJ whole genome shotgun (WGS) entry which is preliminary data.</text>
</comment>